<dbReference type="GO" id="GO:0003677">
    <property type="term" value="F:DNA binding"/>
    <property type="evidence" value="ECO:0007669"/>
    <property type="project" value="UniProtKB-KW"/>
</dbReference>
<evidence type="ECO:0000256" key="3">
    <source>
        <dbReference type="ARBA" id="ARBA00023163"/>
    </source>
</evidence>
<dbReference type="PANTHER" id="PTHR42756:SF1">
    <property type="entry name" value="TRANSCRIPTIONAL REPRESSOR OF EMRAB OPERON"/>
    <property type="match status" value="1"/>
</dbReference>
<evidence type="ECO:0000256" key="2">
    <source>
        <dbReference type="ARBA" id="ARBA00023125"/>
    </source>
</evidence>
<feature type="domain" description="HTH marR-type" evidence="4">
    <location>
        <begin position="7"/>
        <end position="139"/>
    </location>
</feature>
<dbReference type="AlphaFoldDB" id="A0A9D2MIL7"/>
<evidence type="ECO:0000259" key="4">
    <source>
        <dbReference type="PROSITE" id="PS50995"/>
    </source>
</evidence>
<evidence type="ECO:0000313" key="5">
    <source>
        <dbReference type="EMBL" id="HJB74741.1"/>
    </source>
</evidence>
<reference evidence="5" key="1">
    <citation type="journal article" date="2021" name="PeerJ">
        <title>Extensive microbial diversity within the chicken gut microbiome revealed by metagenomics and culture.</title>
        <authorList>
            <person name="Gilroy R."/>
            <person name="Ravi A."/>
            <person name="Getino M."/>
            <person name="Pursley I."/>
            <person name="Horton D.L."/>
            <person name="Alikhan N.F."/>
            <person name="Baker D."/>
            <person name="Gharbi K."/>
            <person name="Hall N."/>
            <person name="Watson M."/>
            <person name="Adriaenssens E.M."/>
            <person name="Foster-Nyarko E."/>
            <person name="Jarju S."/>
            <person name="Secka A."/>
            <person name="Antonio M."/>
            <person name="Oren A."/>
            <person name="Chaudhuri R.R."/>
            <person name="La Ragione R."/>
            <person name="Hildebrand F."/>
            <person name="Pallen M.J."/>
        </authorList>
    </citation>
    <scope>NUCLEOTIDE SEQUENCE</scope>
    <source>
        <strain evidence="5">CHK188-16595</strain>
    </source>
</reference>
<dbReference type="PANTHER" id="PTHR42756">
    <property type="entry name" value="TRANSCRIPTIONAL REGULATOR, MARR"/>
    <property type="match status" value="1"/>
</dbReference>
<dbReference type="EMBL" id="DWXN01000008">
    <property type="protein sequence ID" value="HJB74741.1"/>
    <property type="molecule type" value="Genomic_DNA"/>
</dbReference>
<keyword evidence="3" id="KW-0804">Transcription</keyword>
<keyword evidence="1" id="KW-0805">Transcription regulation</keyword>
<evidence type="ECO:0000256" key="1">
    <source>
        <dbReference type="ARBA" id="ARBA00023015"/>
    </source>
</evidence>
<name>A0A9D2MIL7_9FIRM</name>
<evidence type="ECO:0000313" key="6">
    <source>
        <dbReference type="Proteomes" id="UP000823877"/>
    </source>
</evidence>
<protein>
    <submittedName>
        <fullName evidence="5">MarR family transcriptional regulator</fullName>
    </submittedName>
</protein>
<dbReference type="SMART" id="SM00347">
    <property type="entry name" value="HTH_MARR"/>
    <property type="match status" value="1"/>
</dbReference>
<accession>A0A9D2MIL7</accession>
<dbReference type="Proteomes" id="UP000823877">
    <property type="component" value="Unassembled WGS sequence"/>
</dbReference>
<reference evidence="5" key="2">
    <citation type="submission" date="2021-04" db="EMBL/GenBank/DDBJ databases">
        <authorList>
            <person name="Gilroy R."/>
        </authorList>
    </citation>
    <scope>NUCLEOTIDE SEQUENCE</scope>
    <source>
        <strain evidence="5">CHK188-16595</strain>
    </source>
</reference>
<dbReference type="InterPro" id="IPR000835">
    <property type="entry name" value="HTH_MarR-typ"/>
</dbReference>
<keyword evidence="2" id="KW-0238">DNA-binding</keyword>
<dbReference type="GO" id="GO:0003700">
    <property type="term" value="F:DNA-binding transcription factor activity"/>
    <property type="evidence" value="ECO:0007669"/>
    <property type="project" value="InterPro"/>
</dbReference>
<comment type="caution">
    <text evidence="5">The sequence shown here is derived from an EMBL/GenBank/DDBJ whole genome shotgun (WGS) entry which is preliminary data.</text>
</comment>
<sequence>MVSIQTKQEIIKLNKDISISIDKYMDARTEKFGLTAAQGIVLLFVAENGGIHVSELKKFVDTSKSTVSATLKRLCGKGFVTLEPLEDDNRQKRIVPTEKALRVKNSLSREFADICEELFGEFSQEELNCVCRFQKTVAENARRCFKNYMETEEK</sequence>
<dbReference type="Pfam" id="PF12802">
    <property type="entry name" value="MarR_2"/>
    <property type="match status" value="1"/>
</dbReference>
<dbReference type="Gene3D" id="1.10.10.10">
    <property type="entry name" value="Winged helix-like DNA-binding domain superfamily/Winged helix DNA-binding domain"/>
    <property type="match status" value="1"/>
</dbReference>
<organism evidence="5 6">
    <name type="scientific">Candidatus Eubacterium faecale</name>
    <dbReference type="NCBI Taxonomy" id="2838568"/>
    <lineage>
        <taxon>Bacteria</taxon>
        <taxon>Bacillati</taxon>
        <taxon>Bacillota</taxon>
        <taxon>Clostridia</taxon>
        <taxon>Eubacteriales</taxon>
        <taxon>Eubacteriaceae</taxon>
        <taxon>Eubacterium</taxon>
    </lineage>
</organism>
<dbReference type="InterPro" id="IPR036390">
    <property type="entry name" value="WH_DNA-bd_sf"/>
</dbReference>
<proteinExistence type="predicted"/>
<gene>
    <name evidence="5" type="ORF">IAA37_03600</name>
</gene>
<dbReference type="InterPro" id="IPR036388">
    <property type="entry name" value="WH-like_DNA-bd_sf"/>
</dbReference>
<dbReference type="SUPFAM" id="SSF46785">
    <property type="entry name" value="Winged helix' DNA-binding domain"/>
    <property type="match status" value="1"/>
</dbReference>
<dbReference type="PROSITE" id="PS50995">
    <property type="entry name" value="HTH_MARR_2"/>
    <property type="match status" value="1"/>
</dbReference>